<evidence type="ECO:0000256" key="18">
    <source>
        <dbReference type="ARBA" id="ARBA00022989"/>
    </source>
</evidence>
<evidence type="ECO:0000256" key="3">
    <source>
        <dbReference type="ARBA" id="ARBA00004448"/>
    </source>
</evidence>
<geneLocation type="mitochondrion" evidence="27"/>
<evidence type="ECO:0000256" key="15">
    <source>
        <dbReference type="ARBA" id="ARBA00022842"/>
    </source>
</evidence>
<keyword evidence="19 24" id="KW-0408">Iron</keyword>
<evidence type="ECO:0000256" key="13">
    <source>
        <dbReference type="ARBA" id="ARBA00022723"/>
    </source>
</evidence>
<dbReference type="PANTHER" id="PTHR10422:SF18">
    <property type="entry name" value="CYTOCHROME C OXIDASE SUBUNIT 1"/>
    <property type="match status" value="1"/>
</dbReference>
<dbReference type="RefSeq" id="YP_009590111.1">
    <property type="nucleotide sequence ID" value="NC_041655.1"/>
</dbReference>
<evidence type="ECO:0000256" key="14">
    <source>
        <dbReference type="ARBA" id="ARBA00022792"/>
    </source>
</evidence>
<dbReference type="GO" id="GO:0004129">
    <property type="term" value="F:cytochrome-c oxidase activity"/>
    <property type="evidence" value="ECO:0007669"/>
    <property type="project" value="UniProtKB-EC"/>
</dbReference>
<dbReference type="GO" id="GO:0045277">
    <property type="term" value="C:respiratory chain complex IV"/>
    <property type="evidence" value="ECO:0007669"/>
    <property type="project" value="InterPro"/>
</dbReference>
<feature type="transmembrane region" description="Helical" evidence="25">
    <location>
        <begin position="269"/>
        <end position="289"/>
    </location>
</feature>
<comment type="pathway">
    <text evidence="4 24">Energy metabolism; oxidative phosphorylation.</text>
</comment>
<dbReference type="EC" id="7.1.1.9" evidence="7 24"/>
<dbReference type="Gene3D" id="1.20.210.10">
    <property type="entry name" value="Cytochrome c oxidase-like, subunit I domain"/>
    <property type="match status" value="1"/>
</dbReference>
<evidence type="ECO:0000256" key="5">
    <source>
        <dbReference type="ARBA" id="ARBA00009578"/>
    </source>
</evidence>
<protein>
    <recommendedName>
        <fullName evidence="8 24">Cytochrome c oxidase subunit 1</fullName>
        <ecNumber evidence="7 24">7.1.1.9</ecNumber>
    </recommendedName>
</protein>
<evidence type="ECO:0000256" key="19">
    <source>
        <dbReference type="ARBA" id="ARBA00023004"/>
    </source>
</evidence>
<evidence type="ECO:0000256" key="17">
    <source>
        <dbReference type="ARBA" id="ARBA00022982"/>
    </source>
</evidence>
<keyword evidence="18 25" id="KW-1133">Transmembrane helix</keyword>
<keyword evidence="12 24" id="KW-0812">Transmembrane</keyword>
<dbReference type="AlphaFoldDB" id="A0A482DV07"/>
<evidence type="ECO:0000256" key="2">
    <source>
        <dbReference type="ARBA" id="ARBA00001971"/>
    </source>
</evidence>
<proteinExistence type="inferred from homology"/>
<dbReference type="InterPro" id="IPR036927">
    <property type="entry name" value="Cyt_c_oxase-like_su1_sf"/>
</dbReference>
<evidence type="ECO:0000256" key="24">
    <source>
        <dbReference type="RuleBase" id="RU000369"/>
    </source>
</evidence>
<evidence type="ECO:0000256" key="1">
    <source>
        <dbReference type="ARBA" id="ARBA00001935"/>
    </source>
</evidence>
<name>A0A482DV07_9HEMI</name>
<dbReference type="Pfam" id="PF00115">
    <property type="entry name" value="COX1"/>
    <property type="match status" value="1"/>
</dbReference>
<keyword evidence="22 24" id="KW-0472">Membrane</keyword>
<evidence type="ECO:0000256" key="21">
    <source>
        <dbReference type="ARBA" id="ARBA00023128"/>
    </source>
</evidence>
<keyword evidence="9 24" id="KW-0813">Transport</keyword>
<evidence type="ECO:0000256" key="10">
    <source>
        <dbReference type="ARBA" id="ARBA00022617"/>
    </source>
</evidence>
<dbReference type="PROSITE" id="PS50855">
    <property type="entry name" value="COX1"/>
    <property type="match status" value="1"/>
</dbReference>
<evidence type="ECO:0000256" key="25">
    <source>
        <dbReference type="SAM" id="Phobius"/>
    </source>
</evidence>
<feature type="domain" description="Cytochrome oxidase subunit I profile" evidence="26">
    <location>
        <begin position="1"/>
        <end position="510"/>
    </location>
</feature>
<comment type="function">
    <text evidence="24">Component of the cytochrome c oxidase, the last enzyme in the mitochondrial electron transport chain which drives oxidative phosphorylation. The respiratory chain contains 3 multisubunit complexes succinate dehydrogenase (complex II, CII), ubiquinol-cytochrome c oxidoreductase (cytochrome b-c1 complex, complex III, CIII) and cytochrome c oxidase (complex IV, CIV), that cooperate to transfer electrons derived from NADH and succinate to molecular oxygen, creating an electrochemical gradient over the inner membrane that drives transmembrane transport and the ATP synthase. Cytochrome c oxidase is the component of the respiratory chain that catalyzes the reduction of oxygen to water. Electrons originating from reduced cytochrome c in the intermembrane space (IMS) are transferred via the dinuclear copper A center (CU(A)) of subunit 2 and heme A of subunit 1 to the active site in subunit 1, a binuclear center (BNC) formed by heme A3 and copper B (CU(B)). The BNC reduces molecular oxygen to 2 water molecules using 4 electrons from cytochrome c in the IMS and 4 protons from the mitochondrial matrix.</text>
</comment>
<accession>A0A482DV07</accession>
<evidence type="ECO:0000256" key="11">
    <source>
        <dbReference type="ARBA" id="ARBA00022660"/>
    </source>
</evidence>
<dbReference type="InterPro" id="IPR023615">
    <property type="entry name" value="Cyt_c_Oxase_su1_BS"/>
</dbReference>
<evidence type="ECO:0000256" key="9">
    <source>
        <dbReference type="ARBA" id="ARBA00022448"/>
    </source>
</evidence>
<dbReference type="PANTHER" id="PTHR10422">
    <property type="entry name" value="CYTOCHROME C OXIDASE SUBUNIT 1"/>
    <property type="match status" value="1"/>
</dbReference>
<dbReference type="PRINTS" id="PR01165">
    <property type="entry name" value="CYCOXIDASEI"/>
</dbReference>
<dbReference type="FunFam" id="1.20.210.10:FF:000001">
    <property type="entry name" value="Cytochrome c oxidase subunit 1"/>
    <property type="match status" value="1"/>
</dbReference>
<dbReference type="GO" id="GO:0015990">
    <property type="term" value="P:electron transport coupled proton transport"/>
    <property type="evidence" value="ECO:0007669"/>
    <property type="project" value="TreeGrafter"/>
</dbReference>
<feature type="transmembrane region" description="Helical" evidence="25">
    <location>
        <begin position="241"/>
        <end position="257"/>
    </location>
</feature>
<gene>
    <name evidence="27" type="primary">cox1</name>
</gene>
<keyword evidence="10 24" id="KW-0349">Heme</keyword>
<evidence type="ECO:0000256" key="6">
    <source>
        <dbReference type="ARBA" id="ARBA00011164"/>
    </source>
</evidence>
<keyword evidence="21 24" id="KW-0496">Mitochondrion</keyword>
<dbReference type="InterPro" id="IPR023616">
    <property type="entry name" value="Cyt_c_oxase-like_su1_dom"/>
</dbReference>
<evidence type="ECO:0000313" key="27">
    <source>
        <dbReference type="EMBL" id="QBM09096.1"/>
    </source>
</evidence>
<comment type="subunit">
    <text evidence="6">Component of the cytochrome c oxidase (complex IV, CIV), a multisubunit enzyme composed of a catalytic core of 3 subunits and several supernumerary subunits. The complex exists as a monomer or a dimer and forms supercomplexes (SCs) in the inner mitochondrial membrane with ubiquinol-cytochrome c oxidoreductase (cytochrome b-c1 complex, complex III, CIII).</text>
</comment>
<dbReference type="UniPathway" id="UPA00705"/>
<feature type="transmembrane region" description="Helical" evidence="25">
    <location>
        <begin position="102"/>
        <end position="126"/>
    </location>
</feature>
<sequence length="512" mass="56801">MNKWFFSTNHKDIGTLYFIFGIWSGMVGTTLSVLIRVELGIPGSFIGDDQIYNVIVTAHAFVMIFFMVMPVMIGGFGNWLVPLMIGAPDMAFPRMNNMSFWLLPPSLTLLLIGSMVDSGAGTGWTVYPPLSSGVAHSGSCVDLTIFSLHLAGASSILGAVNFISTIFNMRSMGMYMDRLPLFVWAVLITAFLLLLSLPVLAGAITMLLTDRNLNTSFFDPSGGGDPILYQHLFWFFGHPEVYILILPGFGLISHIITQESGKIESFGSLGMIYAMMSIGILGFVVWAHHMFTVGMDVDTRAYFTSATMIIAVPTGIKVFSWLATLSGVKIKMSPSILWAVGFVFLFTIGGLTGVILANSSIDIVLHDTYYVVAHFHYVLSMGAVFAILGSLIHWYPLFTGLSLNSNWLKIHFLIMFMGVNLTFFPQHFLGLSGMPRRYSDYPDAFMSWNIVSSIGSSISFIGILFLLFIIWESFISHRLILYSINMNSSIEWLHKLPPSEHSYSEIPLLVQF</sequence>
<keyword evidence="11 24" id="KW-0679">Respiratory chain</keyword>
<dbReference type="GeneID" id="39722293"/>
<feature type="transmembrane region" description="Helical" evidence="25">
    <location>
        <begin position="336"/>
        <end position="357"/>
    </location>
</feature>
<feature type="transmembrane region" description="Helical" evidence="25">
    <location>
        <begin position="55"/>
        <end position="81"/>
    </location>
</feature>
<feature type="transmembrane region" description="Helical" evidence="25">
    <location>
        <begin position="448"/>
        <end position="471"/>
    </location>
</feature>
<comment type="similarity">
    <text evidence="5 24">Belongs to the heme-copper respiratory oxidase family.</text>
</comment>
<evidence type="ECO:0000256" key="20">
    <source>
        <dbReference type="ARBA" id="ARBA00023008"/>
    </source>
</evidence>
<evidence type="ECO:0000256" key="16">
    <source>
        <dbReference type="ARBA" id="ARBA00022967"/>
    </source>
</evidence>
<dbReference type="GO" id="GO:0005743">
    <property type="term" value="C:mitochondrial inner membrane"/>
    <property type="evidence" value="ECO:0007669"/>
    <property type="project" value="UniProtKB-SubCell"/>
</dbReference>
<keyword evidence="14 24" id="KW-0999">Mitochondrion inner membrane</keyword>
<dbReference type="SUPFAM" id="SSF81442">
    <property type="entry name" value="Cytochrome c oxidase subunit I-like"/>
    <property type="match status" value="1"/>
</dbReference>
<dbReference type="GO" id="GO:0046872">
    <property type="term" value="F:metal ion binding"/>
    <property type="evidence" value="ECO:0007669"/>
    <property type="project" value="UniProtKB-KW"/>
</dbReference>
<feature type="transmembrane region" description="Helical" evidence="25">
    <location>
        <begin position="377"/>
        <end position="398"/>
    </location>
</feature>
<comment type="cofactor">
    <cofactor evidence="2">
        <name>heme</name>
        <dbReference type="ChEBI" id="CHEBI:30413"/>
    </cofactor>
</comment>
<dbReference type="InterPro" id="IPR000883">
    <property type="entry name" value="Cyt_C_Oxase_1"/>
</dbReference>
<keyword evidence="16" id="KW-1278">Translocase</keyword>
<dbReference type="EMBL" id="MH937668">
    <property type="protein sequence ID" value="QBM09096.1"/>
    <property type="molecule type" value="Genomic_DNA"/>
</dbReference>
<keyword evidence="20 24" id="KW-0186">Copper</keyword>
<evidence type="ECO:0000256" key="4">
    <source>
        <dbReference type="ARBA" id="ARBA00004673"/>
    </source>
</evidence>
<comment type="subcellular location">
    <subcellularLocation>
        <location evidence="3 24">Mitochondrion inner membrane</location>
        <topology evidence="3 24">Multi-pass membrane protein</topology>
    </subcellularLocation>
</comment>
<feature type="transmembrane region" description="Helical" evidence="25">
    <location>
        <begin position="146"/>
        <end position="169"/>
    </location>
</feature>
<dbReference type="CDD" id="cd01663">
    <property type="entry name" value="Cyt_c_Oxidase_I"/>
    <property type="match status" value="1"/>
</dbReference>
<evidence type="ECO:0000256" key="7">
    <source>
        <dbReference type="ARBA" id="ARBA00012949"/>
    </source>
</evidence>
<reference evidence="27" key="1">
    <citation type="journal article" date="2019" name="Mol. Biol. Evol.">
        <title>Mitochondrial genomics reveals shared phylogeographic patterns and demographic history among three periodical cicada species groups.</title>
        <authorList>
            <person name="Du Z."/>
            <person name="Hasegawa H."/>
            <person name="Cooley J.R."/>
            <person name="Simon C."/>
            <person name="Yoshimura J."/>
            <person name="Cai W."/>
            <person name="Sota T."/>
            <person name="Li H."/>
        </authorList>
    </citation>
    <scope>NUCLEOTIDE SEQUENCE</scope>
    <source>
        <strain evidence="27">MT88</strain>
    </source>
</reference>
<organism evidence="27">
    <name type="scientific">Magicicada septendecula</name>
    <name type="common">seventeen-year cicada</name>
    <dbReference type="NCBI Taxonomy" id="44680"/>
    <lineage>
        <taxon>Eukaryota</taxon>
        <taxon>Metazoa</taxon>
        <taxon>Ecdysozoa</taxon>
        <taxon>Arthropoda</taxon>
        <taxon>Hexapoda</taxon>
        <taxon>Insecta</taxon>
        <taxon>Pterygota</taxon>
        <taxon>Neoptera</taxon>
        <taxon>Paraneoptera</taxon>
        <taxon>Hemiptera</taxon>
        <taxon>Auchenorrhyncha</taxon>
        <taxon>Cicadoidea</taxon>
        <taxon>Cicadidae</taxon>
        <taxon>Cicadettinae</taxon>
        <taxon>Lamotialnini</taxon>
        <taxon>Magicicada</taxon>
        <taxon>decula group</taxon>
    </lineage>
</organism>
<feature type="transmembrane region" description="Helical" evidence="25">
    <location>
        <begin position="410"/>
        <end position="428"/>
    </location>
</feature>
<evidence type="ECO:0000259" key="26">
    <source>
        <dbReference type="PROSITE" id="PS50855"/>
    </source>
</evidence>
<dbReference type="InterPro" id="IPR033944">
    <property type="entry name" value="Cyt_c_oxase_su1_dom"/>
</dbReference>
<dbReference type="GO" id="GO:0006123">
    <property type="term" value="P:mitochondrial electron transport, cytochrome c to oxygen"/>
    <property type="evidence" value="ECO:0007669"/>
    <property type="project" value="TreeGrafter"/>
</dbReference>
<comment type="catalytic activity">
    <reaction evidence="23">
        <text>4 Fe(II)-[cytochrome c] + O2 + 8 H(+)(in) = 4 Fe(III)-[cytochrome c] + 2 H2O + 4 H(+)(out)</text>
        <dbReference type="Rhea" id="RHEA:11436"/>
        <dbReference type="Rhea" id="RHEA-COMP:10350"/>
        <dbReference type="Rhea" id="RHEA-COMP:14399"/>
        <dbReference type="ChEBI" id="CHEBI:15377"/>
        <dbReference type="ChEBI" id="CHEBI:15378"/>
        <dbReference type="ChEBI" id="CHEBI:15379"/>
        <dbReference type="ChEBI" id="CHEBI:29033"/>
        <dbReference type="ChEBI" id="CHEBI:29034"/>
        <dbReference type="EC" id="7.1.1.9"/>
    </reaction>
    <physiologicalReaction direction="left-to-right" evidence="23">
        <dbReference type="Rhea" id="RHEA:11437"/>
    </physiologicalReaction>
</comment>
<feature type="transmembrane region" description="Helical" evidence="25">
    <location>
        <begin position="301"/>
        <end position="324"/>
    </location>
</feature>
<keyword evidence="13 24" id="KW-0479">Metal-binding</keyword>
<feature type="transmembrane region" description="Helical" evidence="25">
    <location>
        <begin position="181"/>
        <end position="208"/>
    </location>
</feature>
<evidence type="ECO:0000256" key="22">
    <source>
        <dbReference type="ARBA" id="ARBA00023136"/>
    </source>
</evidence>
<dbReference type="GO" id="GO:0020037">
    <property type="term" value="F:heme binding"/>
    <property type="evidence" value="ECO:0007669"/>
    <property type="project" value="InterPro"/>
</dbReference>
<evidence type="ECO:0000256" key="23">
    <source>
        <dbReference type="ARBA" id="ARBA00049512"/>
    </source>
</evidence>
<evidence type="ECO:0000256" key="8">
    <source>
        <dbReference type="ARBA" id="ARBA00015947"/>
    </source>
</evidence>
<evidence type="ECO:0000256" key="12">
    <source>
        <dbReference type="ARBA" id="ARBA00022692"/>
    </source>
</evidence>
<dbReference type="PROSITE" id="PS00077">
    <property type="entry name" value="COX1_CUB"/>
    <property type="match status" value="1"/>
</dbReference>
<keyword evidence="15" id="KW-0460">Magnesium</keyword>
<keyword evidence="17 24" id="KW-0249">Electron transport</keyword>
<feature type="transmembrane region" description="Helical" evidence="25">
    <location>
        <begin position="12"/>
        <end position="35"/>
    </location>
</feature>
<comment type="cofactor">
    <cofactor evidence="1">
        <name>Cu cation</name>
        <dbReference type="ChEBI" id="CHEBI:23378"/>
    </cofactor>
</comment>